<dbReference type="RefSeq" id="WP_200984003.1">
    <property type="nucleotide sequence ID" value="NZ_CP064654.1"/>
</dbReference>
<dbReference type="EMBL" id="CP064654">
    <property type="protein sequence ID" value="QPD00209.1"/>
    <property type="molecule type" value="Genomic_DNA"/>
</dbReference>
<evidence type="ECO:0000313" key="1">
    <source>
        <dbReference type="EMBL" id="QPD00209.1"/>
    </source>
</evidence>
<evidence type="ECO:0000313" key="2">
    <source>
        <dbReference type="Proteomes" id="UP000594459"/>
    </source>
</evidence>
<name>A0A7S8F6U1_9SPHN</name>
<protein>
    <recommendedName>
        <fullName evidence="3">SRPBCC family protein</fullName>
    </recommendedName>
</protein>
<accession>A0A7S8F6U1</accession>
<sequence length="176" mass="19809">MFGWLKNLFKPEMAPEEPVTFDFEIEIDAPAERIFGLIDFASPTNAKRALGHSLTQVSQSPEVWKLVIRQMPDAAYFNTVSEAVDLTTYAYRSVAEPKQGELVSTEERWTIEPQDGGPCLVTLLVEAQFTEPLPLAKYKRHVMMMAMGCNNAVEKMKLHAEQGTEAVRKVEAQQFA</sequence>
<dbReference type="Proteomes" id="UP000594459">
    <property type="component" value="Chromosome"/>
</dbReference>
<proteinExistence type="predicted"/>
<gene>
    <name evidence="1" type="ORF">IRL76_06705</name>
</gene>
<evidence type="ECO:0008006" key="3">
    <source>
        <dbReference type="Google" id="ProtNLM"/>
    </source>
</evidence>
<dbReference type="AlphaFoldDB" id="A0A7S8F6U1"/>
<organism evidence="1 2">
    <name type="scientific">Qipengyuania soli</name>
    <dbReference type="NCBI Taxonomy" id="2782568"/>
    <lineage>
        <taxon>Bacteria</taxon>
        <taxon>Pseudomonadati</taxon>
        <taxon>Pseudomonadota</taxon>
        <taxon>Alphaproteobacteria</taxon>
        <taxon>Sphingomonadales</taxon>
        <taxon>Erythrobacteraceae</taxon>
        <taxon>Qipengyuania</taxon>
    </lineage>
</organism>
<dbReference type="SUPFAM" id="SSF55961">
    <property type="entry name" value="Bet v1-like"/>
    <property type="match status" value="1"/>
</dbReference>
<dbReference type="Gene3D" id="3.30.530.20">
    <property type="match status" value="1"/>
</dbReference>
<reference evidence="1 2" key="1">
    <citation type="submission" date="2020-11" db="EMBL/GenBank/DDBJ databases">
        <title>The genome sequence of Erythrobacter sp. 6D36.</title>
        <authorList>
            <person name="Liu Y."/>
        </authorList>
    </citation>
    <scope>NUCLEOTIDE SEQUENCE [LARGE SCALE GENOMIC DNA]</scope>
    <source>
        <strain evidence="1 2">6D36</strain>
    </source>
</reference>
<dbReference type="InterPro" id="IPR023393">
    <property type="entry name" value="START-like_dom_sf"/>
</dbReference>
<dbReference type="KEGG" id="qso:IRL76_06705"/>
<keyword evidence="2" id="KW-1185">Reference proteome</keyword>